<organism evidence="2 3">
    <name type="scientific">Petrotoga olearia DSM 13574</name>
    <dbReference type="NCBI Taxonomy" id="1122955"/>
    <lineage>
        <taxon>Bacteria</taxon>
        <taxon>Thermotogati</taxon>
        <taxon>Thermotogota</taxon>
        <taxon>Thermotogae</taxon>
        <taxon>Petrotogales</taxon>
        <taxon>Petrotogaceae</taxon>
        <taxon>Petrotoga</taxon>
    </lineage>
</organism>
<dbReference type="InterPro" id="IPR003607">
    <property type="entry name" value="HD/PDEase_dom"/>
</dbReference>
<gene>
    <name evidence="2" type="ORF">X929_05485</name>
</gene>
<dbReference type="SMART" id="SM00471">
    <property type="entry name" value="HDc"/>
    <property type="match status" value="1"/>
</dbReference>
<dbReference type="PANTHER" id="PTHR43155">
    <property type="entry name" value="CYCLIC DI-GMP PHOSPHODIESTERASE PA4108-RELATED"/>
    <property type="match status" value="1"/>
</dbReference>
<dbReference type="SUPFAM" id="SSF109604">
    <property type="entry name" value="HD-domain/PDEase-like"/>
    <property type="match status" value="1"/>
</dbReference>
<sequence length="346" mass="39219">MKKIPFYELKPGQIVAEDVFKESTLLIPKGTVLKSSDITRLRSHGIKVVNVYDENDFIESNIEEKISLEFESIPPIVEEETYREWHQHFEFVKDITYLKDDPSELDSLAEDIYKKFLKTEEVVLNLFHALGSEALNSHSINTSIIASIIASKLNMPDVFFDSLVKTCLLHDIGYSLIGKRVIFDYIDLEDVTVRSHIVSAYETLKNIQKNIGKEVVDAISTHHERYDGTGIFMRLKENAISPLVRILQIGDAYDSYIEIGNTPYDAMSFLLRYSGLIFDPYYVSVFFSIVGLYPTGSQVILNNGKKATVVKKGKTSSFPIVECDGETIETGMETGLFIREVLKKGE</sequence>
<dbReference type="CDD" id="cd00077">
    <property type="entry name" value="HDc"/>
    <property type="match status" value="1"/>
</dbReference>
<name>A0A2K1P1K1_9BACT</name>
<comment type="caution">
    <text evidence="2">The sequence shown here is derived from an EMBL/GenBank/DDBJ whole genome shotgun (WGS) entry which is preliminary data.</text>
</comment>
<reference evidence="2 3" key="1">
    <citation type="submission" date="2013-12" db="EMBL/GenBank/DDBJ databases">
        <title>Comparative genomics of Petrotoga isolates.</title>
        <authorList>
            <person name="Nesbo C.L."/>
            <person name="Charchuk R."/>
            <person name="Chow K."/>
        </authorList>
    </citation>
    <scope>NUCLEOTIDE SEQUENCE [LARGE SCALE GENOMIC DNA]</scope>
    <source>
        <strain evidence="2 3">DSM 13574</strain>
    </source>
</reference>
<dbReference type="RefSeq" id="WP_103067006.1">
    <property type="nucleotide sequence ID" value="NZ_AZRL01000012.1"/>
</dbReference>
<dbReference type="PANTHER" id="PTHR43155:SF2">
    <property type="entry name" value="CYCLIC DI-GMP PHOSPHODIESTERASE PA4108"/>
    <property type="match status" value="1"/>
</dbReference>
<dbReference type="Pfam" id="PF13487">
    <property type="entry name" value="HD_5"/>
    <property type="match status" value="1"/>
</dbReference>
<dbReference type="Proteomes" id="UP000236434">
    <property type="component" value="Unassembled WGS sequence"/>
</dbReference>
<feature type="domain" description="HD-GYP" evidence="1">
    <location>
        <begin position="113"/>
        <end position="302"/>
    </location>
</feature>
<evidence type="ECO:0000259" key="1">
    <source>
        <dbReference type="PROSITE" id="PS51832"/>
    </source>
</evidence>
<accession>A0A2K1P1K1</accession>
<dbReference type="InterPro" id="IPR037522">
    <property type="entry name" value="HD_GYP_dom"/>
</dbReference>
<dbReference type="OrthoDB" id="49429at2"/>
<dbReference type="PROSITE" id="PS51832">
    <property type="entry name" value="HD_GYP"/>
    <property type="match status" value="1"/>
</dbReference>
<dbReference type="Gene3D" id="1.10.3210.10">
    <property type="entry name" value="Hypothetical protein af1432"/>
    <property type="match status" value="1"/>
</dbReference>
<dbReference type="AlphaFoldDB" id="A0A2K1P1K1"/>
<evidence type="ECO:0000313" key="3">
    <source>
        <dbReference type="Proteomes" id="UP000236434"/>
    </source>
</evidence>
<dbReference type="EMBL" id="AZRL01000012">
    <property type="protein sequence ID" value="PNR96597.1"/>
    <property type="molecule type" value="Genomic_DNA"/>
</dbReference>
<proteinExistence type="predicted"/>
<evidence type="ECO:0000313" key="2">
    <source>
        <dbReference type="EMBL" id="PNR96597.1"/>
    </source>
</evidence>
<protein>
    <recommendedName>
        <fullName evidence="1">HD-GYP domain-containing protein</fullName>
    </recommendedName>
</protein>